<evidence type="ECO:0000256" key="2">
    <source>
        <dbReference type="SAM" id="SignalP"/>
    </source>
</evidence>
<feature type="compositionally biased region" description="Low complexity" evidence="1">
    <location>
        <begin position="37"/>
        <end position="49"/>
    </location>
</feature>
<name>A0A2A2GGW6_9RHOB</name>
<dbReference type="RefSeq" id="WP_095640729.1">
    <property type="nucleotide sequence ID" value="NZ_NSJZ01000012.1"/>
</dbReference>
<dbReference type="Gene3D" id="3.10.450.160">
    <property type="entry name" value="inner membrane protein cigr"/>
    <property type="match status" value="1"/>
</dbReference>
<comment type="caution">
    <text evidence="3">The sequence shown here is derived from an EMBL/GenBank/DDBJ whole genome shotgun (WGS) entry which is preliminary data.</text>
</comment>
<evidence type="ECO:0008006" key="5">
    <source>
        <dbReference type="Google" id="ProtNLM"/>
    </source>
</evidence>
<feature type="signal peptide" evidence="2">
    <location>
        <begin position="1"/>
        <end position="22"/>
    </location>
</feature>
<keyword evidence="4" id="KW-1185">Reference proteome</keyword>
<dbReference type="OrthoDB" id="7666115at2"/>
<organism evidence="3 4">
    <name type="scientific">Paracoccus salipaludis</name>
    <dbReference type="NCBI Taxonomy" id="2032623"/>
    <lineage>
        <taxon>Bacteria</taxon>
        <taxon>Pseudomonadati</taxon>
        <taxon>Pseudomonadota</taxon>
        <taxon>Alphaproteobacteria</taxon>
        <taxon>Rhodobacterales</taxon>
        <taxon>Paracoccaceae</taxon>
        <taxon>Paracoccus</taxon>
    </lineage>
</organism>
<protein>
    <recommendedName>
        <fullName evidence="5">RcnB family protein</fullName>
    </recommendedName>
</protein>
<evidence type="ECO:0000313" key="3">
    <source>
        <dbReference type="EMBL" id="PAU96598.1"/>
    </source>
</evidence>
<dbReference type="EMBL" id="NSJZ01000012">
    <property type="protein sequence ID" value="PAU96598.1"/>
    <property type="molecule type" value="Genomic_DNA"/>
</dbReference>
<evidence type="ECO:0000256" key="1">
    <source>
        <dbReference type="SAM" id="MobiDB-lite"/>
    </source>
</evidence>
<dbReference type="Proteomes" id="UP000218023">
    <property type="component" value="Unassembled WGS sequence"/>
</dbReference>
<evidence type="ECO:0000313" key="4">
    <source>
        <dbReference type="Proteomes" id="UP000218023"/>
    </source>
</evidence>
<reference evidence="3 4" key="1">
    <citation type="submission" date="2017-09" db="EMBL/GenBank/DDBJ databases">
        <title>Paracoccus alkalisoli sp. nov., isolated from saline alkaline soil.</title>
        <authorList>
            <person name="Dong X."/>
            <person name="Zhang G."/>
        </authorList>
    </citation>
    <scope>NUCLEOTIDE SEQUENCE [LARGE SCALE GENOMIC DNA]</scope>
    <source>
        <strain evidence="3 4">WN007</strain>
    </source>
</reference>
<accession>A0A2A2GGW6</accession>
<proteinExistence type="predicted"/>
<dbReference type="AlphaFoldDB" id="A0A2A2GGW6"/>
<keyword evidence="2" id="KW-0732">Signal</keyword>
<sequence length="147" mass="15374">MKLRGFLAVAAVALAMPALGHAEKPAHAGQKGPHGHAAAQARPAPARAPARARRDQVVVAKDQGARCPPGLAKKSPACVPPGQARNGLVGRVVDWRDVHVVRKPGLYGLAQAPSGQNYAIVDGRLVRIDSRTAKVLSIIRTVDAILD</sequence>
<feature type="chain" id="PRO_5012923265" description="RcnB family protein" evidence="2">
    <location>
        <begin position="23"/>
        <end position="147"/>
    </location>
</feature>
<feature type="region of interest" description="Disordered" evidence="1">
    <location>
        <begin position="23"/>
        <end position="78"/>
    </location>
</feature>
<gene>
    <name evidence="3" type="ORF">CK240_12820</name>
</gene>